<dbReference type="InterPro" id="IPR016066">
    <property type="entry name" value="A-D-PHexomutase_CS"/>
</dbReference>
<evidence type="ECO:0000313" key="16">
    <source>
        <dbReference type="EMBL" id="KZE38895.1"/>
    </source>
</evidence>
<comment type="caution">
    <text evidence="16">The sequence shown here is derived from an EMBL/GenBank/DDBJ whole genome shotgun (WGS) entry which is preliminary data.</text>
</comment>
<dbReference type="InterPro" id="IPR005841">
    <property type="entry name" value="Alpha-D-phosphohexomutase_SF"/>
</dbReference>
<evidence type="ECO:0000256" key="5">
    <source>
        <dbReference type="ARBA" id="ARBA00022553"/>
    </source>
</evidence>
<evidence type="ECO:0000256" key="12">
    <source>
        <dbReference type="RuleBase" id="RU004326"/>
    </source>
</evidence>
<dbReference type="GO" id="GO:0006166">
    <property type="term" value="P:purine ribonucleoside salvage"/>
    <property type="evidence" value="ECO:0007669"/>
    <property type="project" value="TreeGrafter"/>
</dbReference>
<keyword evidence="8" id="KW-0413">Isomerase</keyword>
<keyword evidence="6 12" id="KW-0479">Metal-binding</keyword>
<dbReference type="SUPFAM" id="SSF53738">
    <property type="entry name" value="Phosphoglucomutase, first 3 domains"/>
    <property type="match status" value="3"/>
</dbReference>
<keyword evidence="7 12" id="KW-0460">Magnesium</keyword>
<accession>A0A165H671</accession>
<evidence type="ECO:0000256" key="9">
    <source>
        <dbReference type="ARBA" id="ARBA00039995"/>
    </source>
</evidence>
<dbReference type="PANTHER" id="PTHR45745:SF1">
    <property type="entry name" value="PHOSPHOGLUCOMUTASE 2B-RELATED"/>
    <property type="match status" value="1"/>
</dbReference>
<comment type="pathway">
    <text evidence="2">Glycolipid metabolism; diglucosyl-diacylglycerol biosynthesis.</text>
</comment>
<dbReference type="Proteomes" id="UP000076490">
    <property type="component" value="Unassembled WGS sequence"/>
</dbReference>
<evidence type="ECO:0000256" key="7">
    <source>
        <dbReference type="ARBA" id="ARBA00022842"/>
    </source>
</evidence>
<name>A0A165H671_9BACL</name>
<proteinExistence type="inferred from homology"/>
<evidence type="ECO:0000256" key="6">
    <source>
        <dbReference type="ARBA" id="ARBA00022723"/>
    </source>
</evidence>
<dbReference type="Pfam" id="PF02878">
    <property type="entry name" value="PGM_PMM_I"/>
    <property type="match status" value="1"/>
</dbReference>
<comment type="pathway">
    <text evidence="3">Lipid metabolism.</text>
</comment>
<dbReference type="PROSITE" id="PS00710">
    <property type="entry name" value="PGM_PMM"/>
    <property type="match status" value="1"/>
</dbReference>
<dbReference type="AlphaFoldDB" id="A0A165H671"/>
<evidence type="ECO:0000313" key="17">
    <source>
        <dbReference type="Proteomes" id="UP000076490"/>
    </source>
</evidence>
<dbReference type="InterPro" id="IPR005844">
    <property type="entry name" value="A-D-PHexomutase_a/b/a-I"/>
</dbReference>
<evidence type="ECO:0000259" key="13">
    <source>
        <dbReference type="Pfam" id="PF02878"/>
    </source>
</evidence>
<evidence type="ECO:0000256" key="8">
    <source>
        <dbReference type="ARBA" id="ARBA00023235"/>
    </source>
</evidence>
<reference evidence="16 17" key="1">
    <citation type="submission" date="2016-01" db="EMBL/GenBank/DDBJ databases">
        <title>Whole genome sequencing of Bhargavaea cecembensis T14.</title>
        <authorList>
            <person name="Hong K.W."/>
        </authorList>
    </citation>
    <scope>NUCLEOTIDE SEQUENCE [LARGE SCALE GENOMIC DNA]</scope>
    <source>
        <strain evidence="16 17">T14</strain>
    </source>
</reference>
<sequence length="573" mass="64663">MQWKARYEEWLQQLPINDPLRVQLSEVQRDKRQLEDCFYKYLEFGTGGMRGIIGPGTNRMNLYTVRKLAAGLASYIEIQGEDAKKRGVVISYDSRKFSREFAEEVAKTIGFRNVKSYVFDSLHPTPLLSFAVRHLGAFAGIMITASHNPPEYNGLKVYGEDGAQLTPNAADVIVSYMDQVDNEINIESRSLEELEAKELLVWIGDEVDKAYLNQLKEIQLSSVEEKSNLSIIFTGLHGTGTPIAKKAFDALCYQNVIYVEEQAVPDPQFTTAPTPNPEETEAFNLAIQYGYRNGAELLLATDPDADRLGIAVKKKDGKYQLLTGNQIGAILIQYILERRQKSGKLPGNGVILKTIVTTELAKAIAEKYGIETVDTLTGFKFIAENIEAINTTNERQFLFGYEESYGFLVSDFVRDKDAIQAAVLVAEAATYYRQQRRSLLDILNSLFNQHGYHKEVTRSIKLEGKDGAEKISRIMDEFRQNTPSALGSLKIRRSEDYQSGDMFDFFTSEICSLTLPKSNVLKYILEDESWICIRPSGTEPKIKFYIGVKAETIKGTEEKLTRLEEDLLNRVTI</sequence>
<feature type="domain" description="Alpha-D-phosphohexomutase alpha/beta/alpha" evidence="15">
    <location>
        <begin position="323"/>
        <end position="448"/>
    </location>
</feature>
<dbReference type="GO" id="GO:0005975">
    <property type="term" value="P:carbohydrate metabolic process"/>
    <property type="evidence" value="ECO:0007669"/>
    <property type="project" value="InterPro"/>
</dbReference>
<keyword evidence="5" id="KW-0597">Phosphoprotein</keyword>
<dbReference type="OrthoDB" id="9806956at2"/>
<feature type="domain" description="Alpha-D-phosphohexomutase alpha/beta/alpha" evidence="14">
    <location>
        <begin position="210"/>
        <end position="314"/>
    </location>
</feature>
<evidence type="ECO:0000256" key="1">
    <source>
        <dbReference type="ARBA" id="ARBA00001946"/>
    </source>
</evidence>
<dbReference type="InterPro" id="IPR016055">
    <property type="entry name" value="A-D-PHexomutase_a/b/a-I/II/III"/>
</dbReference>
<evidence type="ECO:0000256" key="10">
    <source>
        <dbReference type="ARBA" id="ARBA00041398"/>
    </source>
</evidence>
<evidence type="ECO:0000256" key="3">
    <source>
        <dbReference type="ARBA" id="ARBA00005189"/>
    </source>
</evidence>
<dbReference type="CDD" id="cd05799">
    <property type="entry name" value="PGM2"/>
    <property type="match status" value="1"/>
</dbReference>
<evidence type="ECO:0000259" key="15">
    <source>
        <dbReference type="Pfam" id="PF02880"/>
    </source>
</evidence>
<protein>
    <recommendedName>
        <fullName evidence="9">Phosphoglucomutase</fullName>
    </recommendedName>
    <alternativeName>
        <fullName evidence="11">Alpha-phosphoglucomutase</fullName>
    </alternativeName>
    <alternativeName>
        <fullName evidence="10">Glucose phosphomutase</fullName>
    </alternativeName>
</protein>
<feature type="domain" description="Alpha-D-phosphohexomutase alpha/beta/alpha" evidence="13">
    <location>
        <begin position="43"/>
        <end position="181"/>
    </location>
</feature>
<evidence type="ECO:0000256" key="4">
    <source>
        <dbReference type="ARBA" id="ARBA00010231"/>
    </source>
</evidence>
<dbReference type="Pfam" id="PF02880">
    <property type="entry name" value="PGM_PMM_III"/>
    <property type="match status" value="1"/>
</dbReference>
<comment type="cofactor">
    <cofactor evidence="1">
        <name>Mg(2+)</name>
        <dbReference type="ChEBI" id="CHEBI:18420"/>
    </cofactor>
</comment>
<evidence type="ECO:0000256" key="2">
    <source>
        <dbReference type="ARBA" id="ARBA00005164"/>
    </source>
</evidence>
<dbReference type="Gene3D" id="3.40.120.10">
    <property type="entry name" value="Alpha-D-Glucose-1,6-Bisphosphate, subunit A, domain 3"/>
    <property type="match status" value="3"/>
</dbReference>
<evidence type="ECO:0000256" key="11">
    <source>
        <dbReference type="ARBA" id="ARBA00041467"/>
    </source>
</evidence>
<dbReference type="SUPFAM" id="SSF55957">
    <property type="entry name" value="Phosphoglucomutase, C-terminal domain"/>
    <property type="match status" value="1"/>
</dbReference>
<comment type="similarity">
    <text evidence="4 12">Belongs to the phosphohexose mutase family.</text>
</comment>
<dbReference type="PANTHER" id="PTHR45745">
    <property type="entry name" value="PHOSPHOMANNOMUTASE 45A"/>
    <property type="match status" value="1"/>
</dbReference>
<dbReference type="EMBL" id="LQNT01000009">
    <property type="protein sequence ID" value="KZE38895.1"/>
    <property type="molecule type" value="Genomic_DNA"/>
</dbReference>
<dbReference type="RefSeq" id="WP_063180884.1">
    <property type="nucleotide sequence ID" value="NZ_LQNT01000009.1"/>
</dbReference>
<organism evidence="16 17">
    <name type="scientific">Bhargavaea cecembensis</name>
    <dbReference type="NCBI Taxonomy" id="394098"/>
    <lineage>
        <taxon>Bacteria</taxon>
        <taxon>Bacillati</taxon>
        <taxon>Bacillota</taxon>
        <taxon>Bacilli</taxon>
        <taxon>Bacillales</taxon>
        <taxon>Caryophanaceae</taxon>
        <taxon>Bhargavaea</taxon>
    </lineage>
</organism>
<evidence type="ECO:0000259" key="14">
    <source>
        <dbReference type="Pfam" id="PF02879"/>
    </source>
</evidence>
<dbReference type="Gene3D" id="3.30.310.50">
    <property type="entry name" value="Alpha-D-phosphohexomutase, C-terminal domain"/>
    <property type="match status" value="1"/>
</dbReference>
<dbReference type="InterPro" id="IPR005846">
    <property type="entry name" value="A-D-PHexomutase_a/b/a-III"/>
</dbReference>
<dbReference type="InterPro" id="IPR036900">
    <property type="entry name" value="A-D-PHexomutase_C_sf"/>
</dbReference>
<dbReference type="Pfam" id="PF02879">
    <property type="entry name" value="PGM_PMM_II"/>
    <property type="match status" value="1"/>
</dbReference>
<dbReference type="GO" id="GO:0008973">
    <property type="term" value="F:phosphopentomutase activity"/>
    <property type="evidence" value="ECO:0007669"/>
    <property type="project" value="TreeGrafter"/>
</dbReference>
<gene>
    <name evidence="16" type="ORF">AV656_08320</name>
</gene>
<dbReference type="PRINTS" id="PR00509">
    <property type="entry name" value="PGMPMM"/>
</dbReference>
<dbReference type="InterPro" id="IPR005845">
    <property type="entry name" value="A-D-PHexomutase_a/b/a-II"/>
</dbReference>
<dbReference type="GO" id="GO:0000287">
    <property type="term" value="F:magnesium ion binding"/>
    <property type="evidence" value="ECO:0007669"/>
    <property type="project" value="InterPro"/>
</dbReference>